<comment type="caution">
    <text evidence="2">The sequence shown here is derived from an EMBL/GenBank/DDBJ whole genome shotgun (WGS) entry which is preliminary data.</text>
</comment>
<dbReference type="AlphaFoldDB" id="A0A7C0ZIA4"/>
<proteinExistence type="predicted"/>
<evidence type="ECO:0000256" key="1">
    <source>
        <dbReference type="SAM" id="Phobius"/>
    </source>
</evidence>
<keyword evidence="1" id="KW-0472">Membrane</keyword>
<dbReference type="Proteomes" id="UP000885847">
    <property type="component" value="Unassembled WGS sequence"/>
</dbReference>
<dbReference type="EMBL" id="DQWE01000345">
    <property type="protein sequence ID" value="HDI83583.1"/>
    <property type="molecule type" value="Genomic_DNA"/>
</dbReference>
<feature type="transmembrane region" description="Helical" evidence="1">
    <location>
        <begin position="49"/>
        <end position="70"/>
    </location>
</feature>
<keyword evidence="1" id="KW-1133">Transmembrane helix</keyword>
<gene>
    <name evidence="2" type="ORF">ENF18_07330</name>
</gene>
<accession>A0A7C0ZIA4</accession>
<reference evidence="2" key="1">
    <citation type="journal article" date="2020" name="mSystems">
        <title>Genome- and Community-Level Interaction Insights into Carbon Utilization and Element Cycling Functions of Hydrothermarchaeota in Hydrothermal Sediment.</title>
        <authorList>
            <person name="Zhou Z."/>
            <person name="Liu Y."/>
            <person name="Xu W."/>
            <person name="Pan J."/>
            <person name="Luo Z.H."/>
            <person name="Li M."/>
        </authorList>
    </citation>
    <scope>NUCLEOTIDE SEQUENCE [LARGE SCALE GENOMIC DNA]</scope>
    <source>
        <strain evidence="2">HyVt-102</strain>
    </source>
</reference>
<feature type="transmembrane region" description="Helical" evidence="1">
    <location>
        <begin position="6"/>
        <end position="28"/>
    </location>
</feature>
<evidence type="ECO:0000313" key="2">
    <source>
        <dbReference type="EMBL" id="HDI83583.1"/>
    </source>
</evidence>
<evidence type="ECO:0008006" key="3">
    <source>
        <dbReference type="Google" id="ProtNLM"/>
    </source>
</evidence>
<feature type="non-terminal residue" evidence="2">
    <location>
        <position position="95"/>
    </location>
</feature>
<keyword evidence="1" id="KW-0812">Transmembrane</keyword>
<protein>
    <recommendedName>
        <fullName evidence="3">Undecaprenyl/decaprenyl-phosphate alpha-N-acetylglucosaminyl 1-phosphate transferase</fullName>
    </recommendedName>
</protein>
<organism evidence="2">
    <name type="scientific">candidate division WOR-3 bacterium</name>
    <dbReference type="NCBI Taxonomy" id="2052148"/>
    <lineage>
        <taxon>Bacteria</taxon>
        <taxon>Bacteria division WOR-3</taxon>
    </lineage>
</organism>
<dbReference type="InterPro" id="IPR018480">
    <property type="entry name" value="PNAcMuramoyl-5peptid_Trfase_CS"/>
</dbReference>
<name>A0A7C0ZIA4_UNCW3</name>
<feature type="transmembrane region" description="Helical" evidence="1">
    <location>
        <begin position="76"/>
        <end position="92"/>
    </location>
</feature>
<dbReference type="PROSITE" id="PS01347">
    <property type="entry name" value="MRAY_1"/>
    <property type="match status" value="1"/>
</dbReference>
<sequence length="95" mass="10967">MGMNSILVFLITGVFSSLLTFLFMRVALKFNTPIDIPYMYKSHAIHKKPVPTAGGIPLFVVFWTMLLLLYKPDWKMLLFFFLSLFLLSFGLLDDI</sequence>